<protein>
    <submittedName>
        <fullName evidence="1">Uncharacterized protein</fullName>
    </submittedName>
</protein>
<reference evidence="1" key="1">
    <citation type="journal article" date="2021" name="Proc. Natl. Acad. Sci. U.S.A.">
        <title>A Catalog of Tens of Thousands of Viruses from Human Metagenomes Reveals Hidden Associations with Chronic Diseases.</title>
        <authorList>
            <person name="Tisza M.J."/>
            <person name="Buck C.B."/>
        </authorList>
    </citation>
    <scope>NUCLEOTIDE SEQUENCE</scope>
    <source>
        <strain evidence="1">CtQ091</strain>
    </source>
</reference>
<name>A0A8S5NTK4_9CAUD</name>
<sequence length="99" mass="10561">MKGRRSGDLVLSGLALTGGVTARRHSGVSVVRGQRQSQSTDNLGNSVGILGRLIRRNNVESGKNTENGGEQGVKGLADLRSKHCCESPHGIRNLRLSRD</sequence>
<accession>A0A8S5NTK4</accession>
<organism evidence="1">
    <name type="scientific">Siphoviridae sp. ctQ091</name>
    <dbReference type="NCBI Taxonomy" id="2825490"/>
    <lineage>
        <taxon>Viruses</taxon>
        <taxon>Duplodnaviria</taxon>
        <taxon>Heunggongvirae</taxon>
        <taxon>Uroviricota</taxon>
        <taxon>Caudoviricetes</taxon>
    </lineage>
</organism>
<proteinExistence type="predicted"/>
<evidence type="ECO:0000313" key="1">
    <source>
        <dbReference type="EMBL" id="DAD98070.1"/>
    </source>
</evidence>
<dbReference type="EMBL" id="BK015252">
    <property type="protein sequence ID" value="DAD98070.1"/>
    <property type="molecule type" value="Genomic_DNA"/>
</dbReference>